<organism evidence="1 2">
    <name type="scientific">Bauhinia variegata</name>
    <name type="common">Purple orchid tree</name>
    <name type="synonym">Phanera variegata</name>
    <dbReference type="NCBI Taxonomy" id="167791"/>
    <lineage>
        <taxon>Eukaryota</taxon>
        <taxon>Viridiplantae</taxon>
        <taxon>Streptophyta</taxon>
        <taxon>Embryophyta</taxon>
        <taxon>Tracheophyta</taxon>
        <taxon>Spermatophyta</taxon>
        <taxon>Magnoliopsida</taxon>
        <taxon>eudicotyledons</taxon>
        <taxon>Gunneridae</taxon>
        <taxon>Pentapetalae</taxon>
        <taxon>rosids</taxon>
        <taxon>fabids</taxon>
        <taxon>Fabales</taxon>
        <taxon>Fabaceae</taxon>
        <taxon>Cercidoideae</taxon>
        <taxon>Cercideae</taxon>
        <taxon>Bauhiniinae</taxon>
        <taxon>Bauhinia</taxon>
    </lineage>
</organism>
<reference evidence="1 2" key="1">
    <citation type="journal article" date="2022" name="DNA Res.">
        <title>Chromosomal-level genome assembly of the orchid tree Bauhinia variegata (Leguminosae; Cercidoideae) supports the allotetraploid origin hypothesis of Bauhinia.</title>
        <authorList>
            <person name="Zhong Y."/>
            <person name="Chen Y."/>
            <person name="Zheng D."/>
            <person name="Pang J."/>
            <person name="Liu Y."/>
            <person name="Luo S."/>
            <person name="Meng S."/>
            <person name="Qian L."/>
            <person name="Wei D."/>
            <person name="Dai S."/>
            <person name="Zhou R."/>
        </authorList>
    </citation>
    <scope>NUCLEOTIDE SEQUENCE [LARGE SCALE GENOMIC DNA]</scope>
    <source>
        <strain evidence="1">BV-YZ2020</strain>
    </source>
</reference>
<keyword evidence="2" id="KW-1185">Reference proteome</keyword>
<proteinExistence type="predicted"/>
<accession>A0ACB9NBG4</accession>
<dbReference type="Proteomes" id="UP000828941">
    <property type="component" value="Chromosome 7"/>
</dbReference>
<gene>
    <name evidence="1" type="ORF">L6164_018291</name>
</gene>
<comment type="caution">
    <text evidence="1">The sequence shown here is derived from an EMBL/GenBank/DDBJ whole genome shotgun (WGS) entry which is preliminary data.</text>
</comment>
<sequence length="420" mass="46195">MASFGFLLLLSFLAFCSAASFAFASNATLPYEEVEALKDIAKTLGKYDWDFSIDPCNKEGAGNWRTPAGPTYGTNVTCDCTYANNSVCHVTYITLIGQNLSGTLPPKLVNLTYLQTVNLAGNYLNGTIPKEWGIFSNLSSIFLQVNRLTGPIPIELANITTLELLDLGFNEFYGNLPPELGNLSKIEGLGLSSNNFTGELPTEFAKLTALKEFYINDNQFSGRIPDYIQNWISLEQMTMVGSGLSGPIPSRIFLPLENLTVLQISDLSGPDSTFPQLNETTSLRRLILRSCNINGTLPDYLINMSSLWILDLSFNKLSGPIPDSSENISSYIYLTGNLLTGPLPEPRSHRAMDLSYNNLTIESQAECRKTKTRNLFASSSTGNNSKPYFCVDTEGCSTTSKLTSILCISPNKLWWTPSFV</sequence>
<dbReference type="EMBL" id="CM039432">
    <property type="protein sequence ID" value="KAI4333487.1"/>
    <property type="molecule type" value="Genomic_DNA"/>
</dbReference>
<evidence type="ECO:0000313" key="1">
    <source>
        <dbReference type="EMBL" id="KAI4333487.1"/>
    </source>
</evidence>
<evidence type="ECO:0000313" key="2">
    <source>
        <dbReference type="Proteomes" id="UP000828941"/>
    </source>
</evidence>
<name>A0ACB9NBG4_BAUVA</name>
<protein>
    <submittedName>
        <fullName evidence="1">Uncharacterized protein</fullName>
    </submittedName>
</protein>